<accession>A0A1B8AZC2</accession>
<proteinExistence type="predicted"/>
<dbReference type="Proteomes" id="UP000091967">
    <property type="component" value="Unassembled WGS sequence"/>
</dbReference>
<evidence type="ECO:0000313" key="1">
    <source>
        <dbReference type="EMBL" id="OBS25843.1"/>
    </source>
</evidence>
<reference evidence="1 2" key="1">
    <citation type="submission" date="2016-06" db="EMBL/GenBank/DDBJ databases">
        <title>Living apart together: crosstalk between the core and supernumerary genomes in a fungal plant pathogen.</title>
        <authorList>
            <person name="Vanheule A."/>
            <person name="Audenaert K."/>
            <person name="Warris S."/>
            <person name="Van De Geest H."/>
            <person name="Schijlen E."/>
            <person name="Hofte M."/>
            <person name="De Saeger S."/>
            <person name="Haesaert G."/>
            <person name="Waalwijk C."/>
            <person name="Van Der Lee T."/>
        </authorList>
    </citation>
    <scope>NUCLEOTIDE SEQUENCE [LARGE SCALE GENOMIC DNA]</scope>
    <source>
        <strain evidence="1 2">2516</strain>
    </source>
</reference>
<comment type="caution">
    <text evidence="1">The sequence shown here is derived from an EMBL/GenBank/DDBJ whole genome shotgun (WGS) entry which is preliminary data.</text>
</comment>
<sequence length="147" mass="16623">MRLPRDAYPFTSKAAAQILGRRLLRPRQDLGYHRWSNASFYGVGGCRPLRETLFRMRSETAVFLLERGANPDTTEDEARYSDRPGDTLVAALENILASQLLYAEPYTSDLQSTLLIRLACADKIEKMIRTAYIKYNPTAIHAAIILS</sequence>
<organism evidence="1 2">
    <name type="scientific">Fusarium poae</name>
    <dbReference type="NCBI Taxonomy" id="36050"/>
    <lineage>
        <taxon>Eukaryota</taxon>
        <taxon>Fungi</taxon>
        <taxon>Dikarya</taxon>
        <taxon>Ascomycota</taxon>
        <taxon>Pezizomycotina</taxon>
        <taxon>Sordariomycetes</taxon>
        <taxon>Hypocreomycetidae</taxon>
        <taxon>Hypocreales</taxon>
        <taxon>Nectriaceae</taxon>
        <taxon>Fusarium</taxon>
    </lineage>
</organism>
<protein>
    <submittedName>
        <fullName evidence="1">Uncharacterized protein</fullName>
    </submittedName>
</protein>
<dbReference type="EMBL" id="LYXU01000002">
    <property type="protein sequence ID" value="OBS25843.1"/>
    <property type="molecule type" value="Genomic_DNA"/>
</dbReference>
<evidence type="ECO:0000313" key="2">
    <source>
        <dbReference type="Proteomes" id="UP000091967"/>
    </source>
</evidence>
<name>A0A1B8AZC2_FUSPO</name>
<dbReference type="AlphaFoldDB" id="A0A1B8AZC2"/>
<dbReference type="STRING" id="36050.A0A1B8AZC2"/>
<gene>
    <name evidence="1" type="ORF">FPOA_06378</name>
</gene>
<keyword evidence="2" id="KW-1185">Reference proteome</keyword>